<dbReference type="eggNOG" id="COG2197">
    <property type="taxonomic scope" value="Bacteria"/>
</dbReference>
<feature type="domain" description="HTH luxR-type" evidence="4">
    <location>
        <begin position="185"/>
        <end position="248"/>
    </location>
</feature>
<dbReference type="SMART" id="SM00421">
    <property type="entry name" value="HTH_LUXR"/>
    <property type="match status" value="1"/>
</dbReference>
<proteinExistence type="predicted"/>
<keyword evidence="1" id="KW-0805">Transcription regulation</keyword>
<dbReference type="InterPro" id="IPR016032">
    <property type="entry name" value="Sig_transdc_resp-reg_C-effctor"/>
</dbReference>
<evidence type="ECO:0000313" key="5">
    <source>
        <dbReference type="EMBL" id="EED36865.1"/>
    </source>
</evidence>
<dbReference type="PROSITE" id="PS50043">
    <property type="entry name" value="HTH_LUXR_2"/>
    <property type="match status" value="1"/>
</dbReference>
<dbReference type="EMBL" id="DS999411">
    <property type="protein sequence ID" value="EED36865.1"/>
    <property type="molecule type" value="Genomic_DNA"/>
</dbReference>
<dbReference type="PANTHER" id="PTHR44688">
    <property type="entry name" value="DNA-BINDING TRANSCRIPTIONAL ACTIVATOR DEVR_DOSR"/>
    <property type="match status" value="1"/>
</dbReference>
<evidence type="ECO:0000256" key="3">
    <source>
        <dbReference type="ARBA" id="ARBA00023163"/>
    </source>
</evidence>
<accession>B8KVU4</accession>
<dbReference type="GO" id="GO:0006355">
    <property type="term" value="P:regulation of DNA-templated transcription"/>
    <property type="evidence" value="ECO:0007669"/>
    <property type="project" value="InterPro"/>
</dbReference>
<dbReference type="GO" id="GO:0003677">
    <property type="term" value="F:DNA binding"/>
    <property type="evidence" value="ECO:0007669"/>
    <property type="project" value="UniProtKB-KW"/>
</dbReference>
<gene>
    <name evidence="5" type="ORF">NOR51B_2818</name>
</gene>
<dbReference type="PRINTS" id="PR00038">
    <property type="entry name" value="HTHLUXR"/>
</dbReference>
<dbReference type="InterPro" id="IPR000792">
    <property type="entry name" value="Tscrpt_reg_LuxR_C"/>
</dbReference>
<dbReference type="PANTHER" id="PTHR44688:SF25">
    <property type="entry name" value="HTH LUXR-TYPE DOMAIN-CONTAINING PROTEIN"/>
    <property type="match status" value="1"/>
</dbReference>
<dbReference type="InterPro" id="IPR036388">
    <property type="entry name" value="WH-like_DNA-bd_sf"/>
</dbReference>
<keyword evidence="2" id="KW-0238">DNA-binding</keyword>
<evidence type="ECO:0000259" key="4">
    <source>
        <dbReference type="PROSITE" id="PS50043"/>
    </source>
</evidence>
<evidence type="ECO:0000256" key="1">
    <source>
        <dbReference type="ARBA" id="ARBA00023015"/>
    </source>
</evidence>
<evidence type="ECO:0000313" key="6">
    <source>
        <dbReference type="Proteomes" id="UP000004699"/>
    </source>
</evidence>
<dbReference type="PROSITE" id="PS00622">
    <property type="entry name" value="HTH_LUXR_1"/>
    <property type="match status" value="1"/>
</dbReference>
<dbReference type="Proteomes" id="UP000004699">
    <property type="component" value="Unassembled WGS sequence"/>
</dbReference>
<dbReference type="Gene3D" id="1.10.10.10">
    <property type="entry name" value="Winged helix-like DNA-binding domain superfamily/Winged helix DNA-binding domain"/>
    <property type="match status" value="1"/>
</dbReference>
<keyword evidence="6" id="KW-1185">Reference proteome</keyword>
<protein>
    <submittedName>
        <fullName evidence="5">Transcriptional regulator, LuxR family protein</fullName>
    </submittedName>
</protein>
<dbReference type="STRING" id="565045.NOR51B_2818"/>
<keyword evidence="3" id="KW-0804">Transcription</keyword>
<evidence type="ECO:0000256" key="2">
    <source>
        <dbReference type="ARBA" id="ARBA00023125"/>
    </source>
</evidence>
<dbReference type="Pfam" id="PF00196">
    <property type="entry name" value="GerE"/>
    <property type="match status" value="1"/>
</dbReference>
<name>B8KVU4_9GAMM</name>
<dbReference type="SUPFAM" id="SSF46894">
    <property type="entry name" value="C-terminal effector domain of the bipartite response regulators"/>
    <property type="match status" value="1"/>
</dbReference>
<reference evidence="6" key="1">
    <citation type="journal article" date="2013" name="BMC Microbiol.">
        <title>Taxonomy and evolution of bacteriochlorophyll a-containing members of the OM60/NOR5 clade of marine gammaproteobacteria: description of Luminiphilus syltensis gen. nov., sp. nov., reclassification of Haliea rubra as Pseudohaliea rubra gen. nov., comb. nov., and emendation of Chromatocurvus halotolerans.</title>
        <authorList>
            <person name="Spring S."/>
            <person name="Riedel T."/>
            <person name="Sproer C."/>
            <person name="Yan S."/>
            <person name="Harder J."/>
            <person name="Fuchs B.M."/>
        </authorList>
    </citation>
    <scope>NUCLEOTIDE SEQUENCE [LARGE SCALE GENOMIC DNA]</scope>
    <source>
        <strain evidence="6">NOR51-B</strain>
    </source>
</reference>
<dbReference type="AlphaFoldDB" id="B8KVU4"/>
<dbReference type="HOGENOM" id="CLU_1119104_0_0_6"/>
<sequence length="248" mass="28045">MDQLQQEALTFMERAIGASSSVYGHLRLSQQQVHISEGQERGVPAGAMARWCAGYHRQDPFMRSYLTCLSTSPRNVIVSSEVISHHDYVATRFYNEFLKPQSIYHVMIVGLRPSGRVPFGIIGLHRPAEERGFSRLEIAKADLMAPCLRGAVERIQARELLSQHDPLQPGGVDVVDTDSSITMERRMKRFGLSRREKQVVELLRQGLSSLHIADQLNISARTVNNHLRSVYDKCGVHNRTALIYQLTH</sequence>
<organism evidence="5 6">
    <name type="scientific">Luminiphilus syltensis NOR5-1B</name>
    <dbReference type="NCBI Taxonomy" id="565045"/>
    <lineage>
        <taxon>Bacteria</taxon>
        <taxon>Pseudomonadati</taxon>
        <taxon>Pseudomonadota</taxon>
        <taxon>Gammaproteobacteria</taxon>
        <taxon>Cellvibrionales</taxon>
        <taxon>Halieaceae</taxon>
        <taxon>Luminiphilus</taxon>
    </lineage>
</organism>
<dbReference type="CDD" id="cd06170">
    <property type="entry name" value="LuxR_C_like"/>
    <property type="match status" value="1"/>
</dbReference>